<gene>
    <name evidence="1" type="ORF">BDR25DRAFT_346479</name>
</gene>
<proteinExistence type="predicted"/>
<comment type="caution">
    <text evidence="1">The sequence shown here is derived from an EMBL/GenBank/DDBJ whole genome shotgun (WGS) entry which is preliminary data.</text>
</comment>
<keyword evidence="2" id="KW-1185">Reference proteome</keyword>
<evidence type="ECO:0000313" key="1">
    <source>
        <dbReference type="EMBL" id="KAF2464954.1"/>
    </source>
</evidence>
<accession>A0ACB6QD54</accession>
<organism evidence="1 2">
    <name type="scientific">Lindgomyces ingoldianus</name>
    <dbReference type="NCBI Taxonomy" id="673940"/>
    <lineage>
        <taxon>Eukaryota</taxon>
        <taxon>Fungi</taxon>
        <taxon>Dikarya</taxon>
        <taxon>Ascomycota</taxon>
        <taxon>Pezizomycotina</taxon>
        <taxon>Dothideomycetes</taxon>
        <taxon>Pleosporomycetidae</taxon>
        <taxon>Pleosporales</taxon>
        <taxon>Lindgomycetaceae</taxon>
        <taxon>Lindgomyces</taxon>
    </lineage>
</organism>
<dbReference type="EMBL" id="MU003533">
    <property type="protein sequence ID" value="KAF2464954.1"/>
    <property type="molecule type" value="Genomic_DNA"/>
</dbReference>
<protein>
    <submittedName>
        <fullName evidence="1">Uncharacterized protein</fullName>
    </submittedName>
</protein>
<reference evidence="1" key="1">
    <citation type="journal article" date="2020" name="Stud. Mycol.">
        <title>101 Dothideomycetes genomes: a test case for predicting lifestyles and emergence of pathogens.</title>
        <authorList>
            <person name="Haridas S."/>
            <person name="Albert R."/>
            <person name="Binder M."/>
            <person name="Bloem J."/>
            <person name="Labutti K."/>
            <person name="Salamov A."/>
            <person name="Andreopoulos B."/>
            <person name="Baker S."/>
            <person name="Barry K."/>
            <person name="Bills G."/>
            <person name="Bluhm B."/>
            <person name="Cannon C."/>
            <person name="Castanera R."/>
            <person name="Culley D."/>
            <person name="Daum C."/>
            <person name="Ezra D."/>
            <person name="Gonzalez J."/>
            <person name="Henrissat B."/>
            <person name="Kuo A."/>
            <person name="Liang C."/>
            <person name="Lipzen A."/>
            <person name="Lutzoni F."/>
            <person name="Magnuson J."/>
            <person name="Mondo S."/>
            <person name="Nolan M."/>
            <person name="Ohm R."/>
            <person name="Pangilinan J."/>
            <person name="Park H.-J."/>
            <person name="Ramirez L."/>
            <person name="Alfaro M."/>
            <person name="Sun H."/>
            <person name="Tritt A."/>
            <person name="Yoshinaga Y."/>
            <person name="Zwiers L.-H."/>
            <person name="Turgeon B."/>
            <person name="Goodwin S."/>
            <person name="Spatafora J."/>
            <person name="Crous P."/>
            <person name="Grigoriev I."/>
        </authorList>
    </citation>
    <scope>NUCLEOTIDE SEQUENCE</scope>
    <source>
        <strain evidence="1">ATCC 200398</strain>
    </source>
</reference>
<sequence length="289" mass="33128">MNPWGNLERNCAFRDGNNEARAWMGTQKILWSCGCCGRAFGLFIRSFINAELKHVPRPTSSCSQNSRFFSSERGLRDEDHTPIAPQQKLDSSAPNRVRKYKQTIADHIEPPRAKFEASGSKPRLSWQIQKAALKEKLGGEPWSPRKKLSPDAMEGIRHLNATDPTRFTTPILAEHFKVSPEAVRRILKSKWRPADEEHEERLKRWEKRGERIWSNLVELGVKPPKRWREMGVGRTRNGEAPMWKSLKRNLVSVNDSVDVDEDIIPIVGTSPGSARRSQWQQASLSQRLM</sequence>
<name>A0ACB6QD54_9PLEO</name>
<evidence type="ECO:0000313" key="2">
    <source>
        <dbReference type="Proteomes" id="UP000799755"/>
    </source>
</evidence>
<dbReference type="Proteomes" id="UP000799755">
    <property type="component" value="Unassembled WGS sequence"/>
</dbReference>